<organism evidence="2 3">
    <name type="scientific">Olea europaea subsp. europaea</name>
    <dbReference type="NCBI Taxonomy" id="158383"/>
    <lineage>
        <taxon>Eukaryota</taxon>
        <taxon>Viridiplantae</taxon>
        <taxon>Streptophyta</taxon>
        <taxon>Embryophyta</taxon>
        <taxon>Tracheophyta</taxon>
        <taxon>Spermatophyta</taxon>
        <taxon>Magnoliopsida</taxon>
        <taxon>eudicotyledons</taxon>
        <taxon>Gunneridae</taxon>
        <taxon>Pentapetalae</taxon>
        <taxon>asterids</taxon>
        <taxon>lamiids</taxon>
        <taxon>Lamiales</taxon>
        <taxon>Oleaceae</taxon>
        <taxon>Oleeae</taxon>
        <taxon>Olea</taxon>
    </lineage>
</organism>
<dbReference type="Proteomes" id="UP000594638">
    <property type="component" value="Unassembled WGS sequence"/>
</dbReference>
<feature type="region of interest" description="Disordered" evidence="1">
    <location>
        <begin position="149"/>
        <end position="205"/>
    </location>
</feature>
<evidence type="ECO:0000313" key="3">
    <source>
        <dbReference type="Proteomes" id="UP000594638"/>
    </source>
</evidence>
<gene>
    <name evidence="2" type="ORF">OLEA9_A067358</name>
</gene>
<keyword evidence="3" id="KW-1185">Reference proteome</keyword>
<dbReference type="Gramene" id="OE9A067358T1">
    <property type="protein sequence ID" value="OE9A067358C1"/>
    <property type="gene ID" value="OE9A067358"/>
</dbReference>
<reference evidence="2 3" key="1">
    <citation type="submission" date="2019-12" db="EMBL/GenBank/DDBJ databases">
        <authorList>
            <person name="Alioto T."/>
            <person name="Alioto T."/>
            <person name="Gomez Garrido J."/>
        </authorList>
    </citation>
    <scope>NUCLEOTIDE SEQUENCE [LARGE SCALE GENOMIC DNA]</scope>
</reference>
<proteinExistence type="predicted"/>
<protein>
    <submittedName>
        <fullName evidence="2">Probable WRKY transcription factor 17</fullName>
    </submittedName>
</protein>
<accession>A0A8S0UT28</accession>
<dbReference type="OrthoDB" id="777189at2759"/>
<evidence type="ECO:0000313" key="2">
    <source>
        <dbReference type="EMBL" id="CAA3023396.1"/>
    </source>
</evidence>
<evidence type="ECO:0000256" key="1">
    <source>
        <dbReference type="SAM" id="MobiDB-lite"/>
    </source>
</evidence>
<dbReference type="EMBL" id="CACTIH010009089">
    <property type="protein sequence ID" value="CAA3023396.1"/>
    <property type="molecule type" value="Genomic_DNA"/>
</dbReference>
<name>A0A8S0UT28_OLEEU</name>
<comment type="caution">
    <text evidence="2">The sequence shown here is derived from an EMBL/GenBank/DDBJ whole genome shotgun (WGS) entry which is preliminary data.</text>
</comment>
<dbReference type="AlphaFoldDB" id="A0A8S0UT28"/>
<sequence>MALQEHQTVQPHNQMLDYTEISDSNVSKLRNSISIHNRIGHARFGRAPHPSSTSGLYQNLVSGFSALLLTLDFTMHCMVVPAPFKDPFSMSAKLSTFRNSSSSTFVSSITSERSVSNGKSGAQPSMFLIPSAPLASSRKPPVTRKRFHEHEPFDNVSVKNPRLRQPAGATTKRLVHSRVPNGHAKAPAISGPTGALANTKASSVH</sequence>